<dbReference type="SMART" id="SM00897">
    <property type="entry name" value="FIST"/>
    <property type="match status" value="1"/>
</dbReference>
<gene>
    <name evidence="8" type="ORF">ACFQGD_16780</name>
</gene>
<keyword evidence="2" id="KW-1003">Cell membrane</keyword>
<name>A0ABW2C0Z6_9PSEU</name>
<dbReference type="Pfam" id="PF08495">
    <property type="entry name" value="FIST"/>
    <property type="match status" value="1"/>
</dbReference>
<accession>A0ABW2C0Z6</accession>
<reference evidence="9" key="1">
    <citation type="journal article" date="2019" name="Int. J. Syst. Evol. Microbiol.">
        <title>The Global Catalogue of Microorganisms (GCM) 10K type strain sequencing project: providing services to taxonomists for standard genome sequencing and annotation.</title>
        <authorList>
            <consortium name="The Broad Institute Genomics Platform"/>
            <consortium name="The Broad Institute Genome Sequencing Center for Infectious Disease"/>
            <person name="Wu L."/>
            <person name="Ma J."/>
        </authorList>
    </citation>
    <scope>NUCLEOTIDE SEQUENCE [LARGE SCALE GENOMIC DNA]</scope>
    <source>
        <strain evidence="9">KCTC 32255</strain>
    </source>
</reference>
<evidence type="ECO:0000313" key="9">
    <source>
        <dbReference type="Proteomes" id="UP001596337"/>
    </source>
</evidence>
<feature type="domain" description="FIST" evidence="6">
    <location>
        <begin position="32"/>
        <end position="220"/>
    </location>
</feature>
<evidence type="ECO:0000256" key="5">
    <source>
        <dbReference type="ARBA" id="ARBA00023136"/>
    </source>
</evidence>
<dbReference type="InterPro" id="IPR019494">
    <property type="entry name" value="FIST_C"/>
</dbReference>
<keyword evidence="5" id="KW-0472">Membrane</keyword>
<evidence type="ECO:0000256" key="4">
    <source>
        <dbReference type="ARBA" id="ARBA00022989"/>
    </source>
</evidence>
<keyword evidence="9" id="KW-1185">Reference proteome</keyword>
<dbReference type="PIRSF" id="PIRSF018953">
    <property type="entry name" value="UCP018953"/>
    <property type="match status" value="1"/>
</dbReference>
<dbReference type="PANTHER" id="PTHR14939:SF5">
    <property type="entry name" value="F-BOX ONLY PROTEIN 22"/>
    <property type="match status" value="1"/>
</dbReference>
<evidence type="ECO:0000259" key="6">
    <source>
        <dbReference type="SMART" id="SM00897"/>
    </source>
</evidence>
<dbReference type="InterPro" id="IPR013702">
    <property type="entry name" value="FIST_domain_N"/>
</dbReference>
<dbReference type="EMBL" id="JBHSXX010000001">
    <property type="protein sequence ID" value="MFC6868798.1"/>
    <property type="molecule type" value="Genomic_DNA"/>
</dbReference>
<dbReference type="RefSeq" id="WP_345396719.1">
    <property type="nucleotide sequence ID" value="NZ_BAABLA010000026.1"/>
</dbReference>
<organism evidence="8 9">
    <name type="scientific">Haloechinothrix salitolerans</name>
    <dbReference type="NCBI Taxonomy" id="926830"/>
    <lineage>
        <taxon>Bacteria</taxon>
        <taxon>Bacillati</taxon>
        <taxon>Actinomycetota</taxon>
        <taxon>Actinomycetes</taxon>
        <taxon>Pseudonocardiales</taxon>
        <taxon>Pseudonocardiaceae</taxon>
        <taxon>Haloechinothrix</taxon>
    </lineage>
</organism>
<sequence length="382" mass="39772">MRIGVGVSTERNPRKAAAEAATSALADLDGESATLAVLLTSSEYGDDAQGVLATVHDTAVPDALIGCVAETVVANTRELEGEPSVAVWLASLPEPVETFHLEFVRTSSGGLFAGYEFGHAGDDFHLLLPDPHSFPADVLLDHLNAHRPGVQVMGGMVSGGGPGECRLFRDHQVVDSGAVGVRLPGWRGVTVVSQGCRPIGEAYTVTESSGNRISGLGGRPPLERLREVIATLPDEQLDIVQRGPQIGVLVDEYVDDPEHGDFLIRGVLGADQESGAIEVGDVIEVGTTVQFQIRDAASADADLRERLQQAVAASSPAGALLFTCNGRGSRMFDVSDHDATLIADVLGGIPVAGFFAAGELGPVAGRNALHGFTASLAVFVGE</sequence>
<evidence type="ECO:0000256" key="3">
    <source>
        <dbReference type="ARBA" id="ARBA00022692"/>
    </source>
</evidence>
<evidence type="ECO:0000313" key="8">
    <source>
        <dbReference type="EMBL" id="MFC6868798.1"/>
    </source>
</evidence>
<evidence type="ECO:0000259" key="7">
    <source>
        <dbReference type="SMART" id="SM01204"/>
    </source>
</evidence>
<dbReference type="Pfam" id="PF10442">
    <property type="entry name" value="FIST_C"/>
    <property type="match status" value="1"/>
</dbReference>
<dbReference type="InterPro" id="IPR016741">
    <property type="entry name" value="UCP018953"/>
</dbReference>
<evidence type="ECO:0000256" key="2">
    <source>
        <dbReference type="ARBA" id="ARBA00022475"/>
    </source>
</evidence>
<feature type="domain" description="FIST C-domain" evidence="7">
    <location>
        <begin position="221"/>
        <end position="363"/>
    </location>
</feature>
<dbReference type="SMART" id="SM01204">
    <property type="entry name" value="FIST_C"/>
    <property type="match status" value="1"/>
</dbReference>
<proteinExistence type="predicted"/>
<dbReference type="Proteomes" id="UP001596337">
    <property type="component" value="Unassembled WGS sequence"/>
</dbReference>
<comment type="subcellular location">
    <subcellularLocation>
        <location evidence="1">Cell membrane</location>
        <topology evidence="1">Multi-pass membrane protein</topology>
    </subcellularLocation>
</comment>
<comment type="caution">
    <text evidence="8">The sequence shown here is derived from an EMBL/GenBank/DDBJ whole genome shotgun (WGS) entry which is preliminary data.</text>
</comment>
<dbReference type="PANTHER" id="PTHR14939">
    <property type="entry name" value="F-BOX ONLY PROTEIN 22"/>
    <property type="match status" value="1"/>
</dbReference>
<keyword evidence="3" id="KW-0812">Transmembrane</keyword>
<keyword evidence="4" id="KW-1133">Transmembrane helix</keyword>
<protein>
    <submittedName>
        <fullName evidence="8">FIST N-terminal domain-containing protein</fullName>
    </submittedName>
</protein>
<evidence type="ECO:0000256" key="1">
    <source>
        <dbReference type="ARBA" id="ARBA00004651"/>
    </source>
</evidence>